<evidence type="ECO:0000313" key="1">
    <source>
        <dbReference type="EMBL" id="KAF1940151.1"/>
    </source>
</evidence>
<dbReference type="AlphaFoldDB" id="A0A6A5SHN5"/>
<dbReference type="Proteomes" id="UP000800038">
    <property type="component" value="Unassembled WGS sequence"/>
</dbReference>
<accession>A0A6A5SHN5</accession>
<reference evidence="1" key="1">
    <citation type="journal article" date="2020" name="Stud. Mycol.">
        <title>101 Dothideomycetes genomes: a test case for predicting lifestyles and emergence of pathogens.</title>
        <authorList>
            <person name="Haridas S."/>
            <person name="Albert R."/>
            <person name="Binder M."/>
            <person name="Bloem J."/>
            <person name="Labutti K."/>
            <person name="Salamov A."/>
            <person name="Andreopoulos B."/>
            <person name="Baker S."/>
            <person name="Barry K."/>
            <person name="Bills G."/>
            <person name="Bluhm B."/>
            <person name="Cannon C."/>
            <person name="Castanera R."/>
            <person name="Culley D."/>
            <person name="Daum C."/>
            <person name="Ezra D."/>
            <person name="Gonzalez J."/>
            <person name="Henrissat B."/>
            <person name="Kuo A."/>
            <person name="Liang C."/>
            <person name="Lipzen A."/>
            <person name="Lutzoni F."/>
            <person name="Magnuson J."/>
            <person name="Mondo S."/>
            <person name="Nolan M."/>
            <person name="Ohm R."/>
            <person name="Pangilinan J."/>
            <person name="Park H.-J."/>
            <person name="Ramirez L."/>
            <person name="Alfaro M."/>
            <person name="Sun H."/>
            <person name="Tritt A."/>
            <person name="Yoshinaga Y."/>
            <person name="Zwiers L.-H."/>
            <person name="Turgeon B."/>
            <person name="Goodwin S."/>
            <person name="Spatafora J."/>
            <person name="Crous P."/>
            <person name="Grigoriev I."/>
        </authorList>
    </citation>
    <scope>NUCLEOTIDE SEQUENCE</scope>
    <source>
        <strain evidence="1">CBS 161.51</strain>
    </source>
</reference>
<evidence type="ECO:0000313" key="2">
    <source>
        <dbReference type="Proteomes" id="UP000800038"/>
    </source>
</evidence>
<gene>
    <name evidence="1" type="ORF">EJ02DRAFT_495665</name>
</gene>
<name>A0A6A5SHN5_9PLEO</name>
<dbReference type="EMBL" id="ML976068">
    <property type="protein sequence ID" value="KAF1940151.1"/>
    <property type="molecule type" value="Genomic_DNA"/>
</dbReference>
<protein>
    <submittedName>
        <fullName evidence="1">Uncharacterized protein</fullName>
    </submittedName>
</protein>
<sequence>MILVDDPSKRHMCPVTLFLSMAIADGVIDDISHSSGMTSLCIHQWPNWVQLPYREDLIHLPVLRRTGIKSRVISSCIMKPSVLYKMMQAQIARAGHSDTFATIIRDVRNANQREKRRKQCIP</sequence>
<proteinExistence type="predicted"/>
<keyword evidence="2" id="KW-1185">Reference proteome</keyword>
<dbReference type="OrthoDB" id="5396328at2759"/>
<organism evidence="1 2">
    <name type="scientific">Clathrospora elynae</name>
    <dbReference type="NCBI Taxonomy" id="706981"/>
    <lineage>
        <taxon>Eukaryota</taxon>
        <taxon>Fungi</taxon>
        <taxon>Dikarya</taxon>
        <taxon>Ascomycota</taxon>
        <taxon>Pezizomycotina</taxon>
        <taxon>Dothideomycetes</taxon>
        <taxon>Pleosporomycetidae</taxon>
        <taxon>Pleosporales</taxon>
        <taxon>Diademaceae</taxon>
        <taxon>Clathrospora</taxon>
    </lineage>
</organism>